<dbReference type="RefSeq" id="WP_344871948.1">
    <property type="nucleotide sequence ID" value="NZ_BAAAZP010000003.1"/>
</dbReference>
<proteinExistence type="predicted"/>
<comment type="caution">
    <text evidence="2">The sequence shown here is derived from an EMBL/GenBank/DDBJ whole genome shotgun (WGS) entry which is preliminary data.</text>
</comment>
<feature type="region of interest" description="Disordered" evidence="1">
    <location>
        <begin position="1"/>
        <end position="47"/>
    </location>
</feature>
<gene>
    <name evidence="2" type="ORF">GCM10022224_002220</name>
</gene>
<protein>
    <recommendedName>
        <fullName evidence="4">FG-GAP repeat-containing protein</fullName>
    </recommendedName>
</protein>
<dbReference type="EMBL" id="BAAAZP010000003">
    <property type="protein sequence ID" value="GAA3643401.1"/>
    <property type="molecule type" value="Genomic_DNA"/>
</dbReference>
<keyword evidence="3" id="KW-1185">Reference proteome</keyword>
<accession>A0ABP7AY17</accession>
<evidence type="ECO:0000313" key="3">
    <source>
        <dbReference type="Proteomes" id="UP001500902"/>
    </source>
</evidence>
<dbReference type="InterPro" id="IPR043504">
    <property type="entry name" value="Peptidase_S1_PA_chymotrypsin"/>
</dbReference>
<name>A0ABP7AY17_9ACTN</name>
<evidence type="ECO:0008006" key="4">
    <source>
        <dbReference type="Google" id="ProtNLM"/>
    </source>
</evidence>
<dbReference type="Proteomes" id="UP001500902">
    <property type="component" value="Unassembled WGS sequence"/>
</dbReference>
<dbReference type="Gene3D" id="2.40.10.10">
    <property type="entry name" value="Trypsin-like serine proteases"/>
    <property type="match status" value="1"/>
</dbReference>
<reference evidence="3" key="1">
    <citation type="journal article" date="2019" name="Int. J. Syst. Evol. Microbiol.">
        <title>The Global Catalogue of Microorganisms (GCM) 10K type strain sequencing project: providing services to taxonomists for standard genome sequencing and annotation.</title>
        <authorList>
            <consortium name="The Broad Institute Genomics Platform"/>
            <consortium name="The Broad Institute Genome Sequencing Center for Infectious Disease"/>
            <person name="Wu L."/>
            <person name="Ma J."/>
        </authorList>
    </citation>
    <scope>NUCLEOTIDE SEQUENCE [LARGE SCALE GENOMIC DNA]</scope>
    <source>
        <strain evidence="3">JCM 16904</strain>
    </source>
</reference>
<evidence type="ECO:0000313" key="2">
    <source>
        <dbReference type="EMBL" id="GAA3643401.1"/>
    </source>
</evidence>
<sequence length="182" mass="19155">MVHGHGDAVAVPQPGGHRRALRSRPRDERRARQVVPTPEGGLADSGRLGDRVGGLGLAWNQPLGEPVVVFGYPAGAHLDGKRPYSGESLESSRGRTSSAAVPSLKAEGFVTVDSPFTGEGALGSSWVSHYTDGLGYLNGITVSVADTDGDQRYDTSFSPYFDGGAFQIYKAAAPSWTGRVIL</sequence>
<organism evidence="2 3">
    <name type="scientific">Nonomuraea antimicrobica</name>
    <dbReference type="NCBI Taxonomy" id="561173"/>
    <lineage>
        <taxon>Bacteria</taxon>
        <taxon>Bacillati</taxon>
        <taxon>Actinomycetota</taxon>
        <taxon>Actinomycetes</taxon>
        <taxon>Streptosporangiales</taxon>
        <taxon>Streptosporangiaceae</taxon>
        <taxon>Nonomuraea</taxon>
    </lineage>
</organism>
<evidence type="ECO:0000256" key="1">
    <source>
        <dbReference type="SAM" id="MobiDB-lite"/>
    </source>
</evidence>